<feature type="binding site" evidence="5">
    <location>
        <position position="45"/>
    </location>
    <ligand>
        <name>substrate</name>
    </ligand>
</feature>
<dbReference type="Pfam" id="PF02826">
    <property type="entry name" value="2-Hacid_dh_C"/>
    <property type="match status" value="1"/>
</dbReference>
<dbReference type="InterPro" id="IPR006140">
    <property type="entry name" value="D-isomer_DH_NAD-bd"/>
</dbReference>
<dbReference type="SUPFAM" id="SSF51735">
    <property type="entry name" value="NAD(P)-binding Rossmann-fold domains"/>
    <property type="match status" value="1"/>
</dbReference>
<feature type="domain" description="Erythronate-4-phosphate dehydrogenase dimerisation" evidence="7">
    <location>
        <begin position="290"/>
        <end position="362"/>
    </location>
</feature>
<keyword evidence="3 5" id="KW-0520">NAD</keyword>
<protein>
    <recommendedName>
        <fullName evidence="5">Erythronate-4-phosphate dehydrogenase</fullName>
        <ecNumber evidence="5">1.1.1.290</ecNumber>
    </recommendedName>
</protein>
<sequence>MLIYADDNMPYAREFFSHLGEVRLFAGRTVQPSELQDADVLLVRSVTKVNQALIAACPQLKFVGTATIGIDHIDREALAARGIGFSSAPGCNAQSVLEYVLSSLFWLTEKYQWDLHSKTVGVVGVGNIGRLVVKALQAMGLNVLQCDPLRAAQEPYFPHLSLQQLLPQVDILTLHVPLTRQGLWPTEQLIGPRELKQLKPDCALINACRGEVVDNQALLAEANTGSGRPLVLDVWANEPDILQALIPHCDIATAHIAGHSVEGKARGTEMLYQALCDQLGHSAELNLTQVLPEAQFTELKINSNFSLLDVQNLTRLLYDVRRDDALFRLHLQHKGFDWLRKSYPARREYSSLRLSGTQVPTYLKELGFSSQ</sequence>
<dbReference type="EC" id="1.1.1.290" evidence="5"/>
<gene>
    <name evidence="5" type="primary">pdxB</name>
    <name evidence="8" type="ORF">ACFO3I_13100</name>
</gene>
<keyword evidence="9" id="KW-1185">Reference proteome</keyword>
<feature type="binding site" evidence="5">
    <location>
        <position position="233"/>
    </location>
    <ligand>
        <name>NAD(+)</name>
        <dbReference type="ChEBI" id="CHEBI:57540"/>
    </ligand>
</feature>
<comment type="subcellular location">
    <subcellularLocation>
        <location evidence="5">Cytoplasm</location>
    </subcellularLocation>
</comment>
<evidence type="ECO:0000256" key="1">
    <source>
        <dbReference type="ARBA" id="ARBA00022490"/>
    </source>
</evidence>
<feature type="active site" evidence="5">
    <location>
        <position position="209"/>
    </location>
</feature>
<dbReference type="InterPro" id="IPR038251">
    <property type="entry name" value="PdxB_dimer_sf"/>
</dbReference>
<comment type="subunit">
    <text evidence="5">Homodimer.</text>
</comment>
<feature type="binding site" evidence="5">
    <location>
        <position position="67"/>
    </location>
    <ligand>
        <name>substrate</name>
    </ligand>
</feature>
<dbReference type="Proteomes" id="UP001595962">
    <property type="component" value="Unassembled WGS sequence"/>
</dbReference>
<comment type="caution">
    <text evidence="5">Lacks conserved residue(s) required for the propagation of feature annotation.</text>
</comment>
<dbReference type="EMBL" id="JBHSGB010000010">
    <property type="protein sequence ID" value="MFC4655947.1"/>
    <property type="molecule type" value="Genomic_DNA"/>
</dbReference>
<comment type="pathway">
    <text evidence="5">Cofactor biosynthesis; pyridoxine 5'-phosphate biosynthesis; pyridoxine 5'-phosphate from D-erythrose 4-phosphate: step 2/5.</text>
</comment>
<name>A0ABV9JNV8_9GAMM</name>
<comment type="caution">
    <text evidence="8">The sequence shown here is derived from an EMBL/GenBank/DDBJ whole genome shotgun (WGS) entry which is preliminary data.</text>
</comment>
<dbReference type="Gene3D" id="3.30.1370.170">
    <property type="match status" value="1"/>
</dbReference>
<evidence type="ECO:0000313" key="8">
    <source>
        <dbReference type="EMBL" id="MFC4655947.1"/>
    </source>
</evidence>
<organism evidence="8 9">
    <name type="scientific">Rheinheimera marina</name>
    <dbReference type="NCBI Taxonomy" id="1774958"/>
    <lineage>
        <taxon>Bacteria</taxon>
        <taxon>Pseudomonadati</taxon>
        <taxon>Pseudomonadota</taxon>
        <taxon>Gammaproteobacteria</taxon>
        <taxon>Chromatiales</taxon>
        <taxon>Chromatiaceae</taxon>
        <taxon>Rheinheimera</taxon>
    </lineage>
</organism>
<dbReference type="GO" id="GO:0033711">
    <property type="term" value="F:4-phosphoerythronate dehydrogenase activity"/>
    <property type="evidence" value="ECO:0007669"/>
    <property type="project" value="UniProtKB-EC"/>
</dbReference>
<comment type="catalytic activity">
    <reaction evidence="5">
        <text>4-phospho-D-erythronate + NAD(+) = (R)-3-hydroxy-2-oxo-4-phosphooxybutanoate + NADH + H(+)</text>
        <dbReference type="Rhea" id="RHEA:18829"/>
        <dbReference type="ChEBI" id="CHEBI:15378"/>
        <dbReference type="ChEBI" id="CHEBI:57540"/>
        <dbReference type="ChEBI" id="CHEBI:57945"/>
        <dbReference type="ChEBI" id="CHEBI:58538"/>
        <dbReference type="ChEBI" id="CHEBI:58766"/>
        <dbReference type="EC" id="1.1.1.290"/>
    </reaction>
</comment>
<evidence type="ECO:0000256" key="5">
    <source>
        <dbReference type="HAMAP-Rule" id="MF_01825"/>
    </source>
</evidence>
<dbReference type="PANTHER" id="PTHR42938">
    <property type="entry name" value="FORMATE DEHYDROGENASE 1"/>
    <property type="match status" value="1"/>
</dbReference>
<evidence type="ECO:0000256" key="3">
    <source>
        <dbReference type="ARBA" id="ARBA00023027"/>
    </source>
</evidence>
<feature type="active site" evidence="5">
    <location>
        <position position="238"/>
    </location>
</feature>
<feature type="binding site" evidence="5">
    <location>
        <position position="258"/>
    </location>
    <ligand>
        <name>NAD(+)</name>
        <dbReference type="ChEBI" id="CHEBI:57540"/>
    </ligand>
</feature>
<evidence type="ECO:0000259" key="6">
    <source>
        <dbReference type="Pfam" id="PF02826"/>
    </source>
</evidence>
<dbReference type="InterPro" id="IPR024531">
    <property type="entry name" value="Erythronate-4-P_DHase_dimer"/>
</dbReference>
<proteinExistence type="inferred from homology"/>
<evidence type="ECO:0000256" key="4">
    <source>
        <dbReference type="ARBA" id="ARBA00023096"/>
    </source>
</evidence>
<dbReference type="HAMAP" id="MF_01825">
    <property type="entry name" value="PdxB"/>
    <property type="match status" value="1"/>
</dbReference>
<feature type="active site" description="Proton donor" evidence="5">
    <location>
        <position position="255"/>
    </location>
</feature>
<reference evidence="9" key="1">
    <citation type="journal article" date="2019" name="Int. J. Syst. Evol. Microbiol.">
        <title>The Global Catalogue of Microorganisms (GCM) 10K type strain sequencing project: providing services to taxonomists for standard genome sequencing and annotation.</title>
        <authorList>
            <consortium name="The Broad Institute Genomics Platform"/>
            <consortium name="The Broad Institute Genome Sequencing Center for Infectious Disease"/>
            <person name="Wu L."/>
            <person name="Ma J."/>
        </authorList>
    </citation>
    <scope>NUCLEOTIDE SEQUENCE [LARGE SCALE GENOMIC DNA]</scope>
    <source>
        <strain evidence="9">DT28</strain>
    </source>
</reference>
<dbReference type="CDD" id="cd12158">
    <property type="entry name" value="ErythrP_dh"/>
    <property type="match status" value="1"/>
</dbReference>
<dbReference type="PROSITE" id="PS00065">
    <property type="entry name" value="D_2_HYDROXYACID_DH_1"/>
    <property type="match status" value="1"/>
</dbReference>
<dbReference type="Gene3D" id="3.40.50.720">
    <property type="entry name" value="NAD(P)-binding Rossmann-like Domain"/>
    <property type="match status" value="2"/>
</dbReference>
<dbReference type="SUPFAM" id="SSF52283">
    <property type="entry name" value="Formate/glycerate dehydrogenase catalytic domain-like"/>
    <property type="match status" value="1"/>
</dbReference>
<accession>A0ABV9JNV8</accession>
<evidence type="ECO:0000313" key="9">
    <source>
        <dbReference type="Proteomes" id="UP001595962"/>
    </source>
</evidence>
<dbReference type="PANTHER" id="PTHR42938:SF9">
    <property type="entry name" value="FORMATE DEHYDROGENASE 1"/>
    <property type="match status" value="1"/>
</dbReference>
<dbReference type="InterPro" id="IPR029752">
    <property type="entry name" value="D-isomer_DH_CS1"/>
</dbReference>
<dbReference type="RefSeq" id="WP_377334524.1">
    <property type="nucleotide sequence ID" value="NZ_JBHSGB010000010.1"/>
</dbReference>
<comment type="similarity">
    <text evidence="5">Belongs to the D-isomer specific 2-hydroxyacid dehydrogenase family. PdxB subfamily.</text>
</comment>
<dbReference type="InterPro" id="IPR020921">
    <property type="entry name" value="Erythronate-4-P_DHase"/>
</dbReference>
<comment type="function">
    <text evidence="5">Catalyzes the oxidation of erythronate-4-phosphate to 3-hydroxy-2-oxo-4-phosphonooxybutanoate.</text>
</comment>
<dbReference type="InterPro" id="IPR036291">
    <property type="entry name" value="NAD(P)-bd_dom_sf"/>
</dbReference>
<feature type="domain" description="D-isomer specific 2-hydroxyacid dehydrogenase NAD-binding" evidence="6">
    <location>
        <begin position="110"/>
        <end position="256"/>
    </location>
</feature>
<evidence type="ECO:0000259" key="7">
    <source>
        <dbReference type="Pfam" id="PF11890"/>
    </source>
</evidence>
<keyword evidence="4 5" id="KW-0664">Pyridoxine biosynthesis</keyword>
<evidence type="ECO:0000256" key="2">
    <source>
        <dbReference type="ARBA" id="ARBA00023002"/>
    </source>
</evidence>
<dbReference type="Pfam" id="PF11890">
    <property type="entry name" value="DUF3410"/>
    <property type="match status" value="1"/>
</dbReference>
<keyword evidence="1 5" id="KW-0963">Cytoplasm</keyword>
<keyword evidence="2 5" id="KW-0560">Oxidoreductase</keyword>
<feature type="binding site" evidence="5">
    <location>
        <position position="147"/>
    </location>
    <ligand>
        <name>NAD(+)</name>
        <dbReference type="ChEBI" id="CHEBI:57540"/>
    </ligand>
</feature>